<protein>
    <submittedName>
        <fullName evidence="1">Transmembrane protein, putative</fullName>
    </submittedName>
</protein>
<dbReference type="InParanoid" id="I7MI69"/>
<dbReference type="InterPro" id="IPR011990">
    <property type="entry name" value="TPR-like_helical_dom_sf"/>
</dbReference>
<dbReference type="Proteomes" id="UP000009168">
    <property type="component" value="Unassembled WGS sequence"/>
</dbReference>
<dbReference type="OrthoDB" id="310751at2759"/>
<keyword evidence="1" id="KW-0472">Membrane</keyword>
<dbReference type="Pfam" id="PF06041">
    <property type="entry name" value="DUF924"/>
    <property type="match status" value="1"/>
</dbReference>
<dbReference type="AlphaFoldDB" id="I7MI69"/>
<dbReference type="Gene3D" id="1.20.58.320">
    <property type="entry name" value="TPR-like"/>
    <property type="match status" value="1"/>
</dbReference>
<dbReference type="eggNOG" id="ENOG502S80R">
    <property type="taxonomic scope" value="Eukaryota"/>
</dbReference>
<organism evidence="1 2">
    <name type="scientific">Tetrahymena thermophila (strain SB210)</name>
    <dbReference type="NCBI Taxonomy" id="312017"/>
    <lineage>
        <taxon>Eukaryota</taxon>
        <taxon>Sar</taxon>
        <taxon>Alveolata</taxon>
        <taxon>Ciliophora</taxon>
        <taxon>Intramacronucleata</taxon>
        <taxon>Oligohymenophorea</taxon>
        <taxon>Hymenostomatida</taxon>
        <taxon>Tetrahymenina</taxon>
        <taxon>Tetrahymenidae</taxon>
        <taxon>Tetrahymena</taxon>
    </lineage>
</organism>
<gene>
    <name evidence="1" type="ORF">TTHERM_00145430</name>
</gene>
<proteinExistence type="predicted"/>
<dbReference type="SUPFAM" id="SSF48452">
    <property type="entry name" value="TPR-like"/>
    <property type="match status" value="1"/>
</dbReference>
<dbReference type="GeneID" id="7836601"/>
<keyword evidence="1" id="KW-0812">Transmembrane</keyword>
<dbReference type="Gene3D" id="1.25.40.10">
    <property type="entry name" value="Tetratricopeptide repeat domain"/>
    <property type="match status" value="1"/>
</dbReference>
<evidence type="ECO:0000313" key="2">
    <source>
        <dbReference type="Proteomes" id="UP000009168"/>
    </source>
</evidence>
<dbReference type="OMA" id="YMPYMHS"/>
<dbReference type="InterPro" id="IPR010323">
    <property type="entry name" value="DUF924"/>
</dbReference>
<dbReference type="STRING" id="312017.I7MI69"/>
<accession>I7MI69</accession>
<dbReference type="KEGG" id="tet:TTHERM_00145430"/>
<dbReference type="HOGENOM" id="CLU_065010_0_1_1"/>
<sequence>MDQKDSEVIKKILDYWFIPADWDRHSRTSPEASKRHFFGGQEVDQYIINNFSHLFDQIKNKQLEHWKKDHFGRLAYIITCDQFSRNAFRESAKQYDFDQYALDLSDEITANQEMYNAYKFYERQFIILPYMHSENLQHHHKCLELSEQVSLEAEKQNLPDVAKAFKQMVQFGKSHMEAILKFGRYPSRNKVLGRESTQEEIDYMNNGGKW</sequence>
<dbReference type="RefSeq" id="XP_001011183.3">
    <property type="nucleotide sequence ID" value="XM_001011183.4"/>
</dbReference>
<reference evidence="2" key="1">
    <citation type="journal article" date="2006" name="PLoS Biol.">
        <title>Macronuclear genome sequence of the ciliate Tetrahymena thermophila, a model eukaryote.</title>
        <authorList>
            <person name="Eisen J.A."/>
            <person name="Coyne R.S."/>
            <person name="Wu M."/>
            <person name="Wu D."/>
            <person name="Thiagarajan M."/>
            <person name="Wortman J.R."/>
            <person name="Badger J.H."/>
            <person name="Ren Q."/>
            <person name="Amedeo P."/>
            <person name="Jones K.M."/>
            <person name="Tallon L.J."/>
            <person name="Delcher A.L."/>
            <person name="Salzberg S.L."/>
            <person name="Silva J.C."/>
            <person name="Haas B.J."/>
            <person name="Majoros W.H."/>
            <person name="Farzad M."/>
            <person name="Carlton J.M."/>
            <person name="Smith R.K. Jr."/>
            <person name="Garg J."/>
            <person name="Pearlman R.E."/>
            <person name="Karrer K.M."/>
            <person name="Sun L."/>
            <person name="Manning G."/>
            <person name="Elde N.C."/>
            <person name="Turkewitz A.P."/>
            <person name="Asai D.J."/>
            <person name="Wilkes D.E."/>
            <person name="Wang Y."/>
            <person name="Cai H."/>
            <person name="Collins K."/>
            <person name="Stewart B.A."/>
            <person name="Lee S.R."/>
            <person name="Wilamowska K."/>
            <person name="Weinberg Z."/>
            <person name="Ruzzo W.L."/>
            <person name="Wloga D."/>
            <person name="Gaertig J."/>
            <person name="Frankel J."/>
            <person name="Tsao C.-C."/>
            <person name="Gorovsky M.A."/>
            <person name="Keeling P.J."/>
            <person name="Waller R.F."/>
            <person name="Patron N.J."/>
            <person name="Cherry J.M."/>
            <person name="Stover N.A."/>
            <person name="Krieger C.J."/>
            <person name="del Toro C."/>
            <person name="Ryder H.F."/>
            <person name="Williamson S.C."/>
            <person name="Barbeau R.A."/>
            <person name="Hamilton E.P."/>
            <person name="Orias E."/>
        </authorList>
    </citation>
    <scope>NUCLEOTIDE SEQUENCE [LARGE SCALE GENOMIC DNA]</scope>
    <source>
        <strain evidence="2">SB210</strain>
    </source>
</reference>
<keyword evidence="2" id="KW-1185">Reference proteome</keyword>
<evidence type="ECO:0000313" key="1">
    <source>
        <dbReference type="EMBL" id="EAR90938.3"/>
    </source>
</evidence>
<name>I7MI69_TETTS</name>
<dbReference type="EMBL" id="GG662793">
    <property type="protein sequence ID" value="EAR90938.3"/>
    <property type="molecule type" value="Genomic_DNA"/>
</dbReference>